<feature type="transmembrane region" description="Helical" evidence="10">
    <location>
        <begin position="21"/>
        <end position="42"/>
    </location>
</feature>
<feature type="transmembrane region" description="Helical" evidence="10">
    <location>
        <begin position="340"/>
        <end position="370"/>
    </location>
</feature>
<feature type="transmembrane region" description="Helical" evidence="10">
    <location>
        <begin position="292"/>
        <end position="320"/>
    </location>
</feature>
<gene>
    <name evidence="11" type="ORF">FBY41_0926</name>
</gene>
<comment type="subcellular location">
    <subcellularLocation>
        <location evidence="1">Endoplasmic reticulum membrane</location>
        <topology evidence="1">Multi-pass membrane protein</topology>
    </subcellularLocation>
</comment>
<evidence type="ECO:0000256" key="2">
    <source>
        <dbReference type="ARBA" id="ARBA00004687"/>
    </source>
</evidence>
<protein>
    <recommendedName>
        <fullName evidence="13">Dolichyl-phosphate-mannose-protein mannosyltransferase</fullName>
    </recommendedName>
</protein>
<feature type="transmembrane region" description="Helical" evidence="10">
    <location>
        <begin position="377"/>
        <end position="395"/>
    </location>
</feature>
<keyword evidence="12" id="KW-1185">Reference proteome</keyword>
<dbReference type="Proteomes" id="UP000316747">
    <property type="component" value="Unassembled WGS sequence"/>
</dbReference>
<dbReference type="GO" id="GO:0016020">
    <property type="term" value="C:membrane"/>
    <property type="evidence" value="ECO:0007669"/>
    <property type="project" value="GOC"/>
</dbReference>
<evidence type="ECO:0000256" key="1">
    <source>
        <dbReference type="ARBA" id="ARBA00004477"/>
    </source>
</evidence>
<dbReference type="InterPro" id="IPR007315">
    <property type="entry name" value="PIG-V/Gpi18"/>
</dbReference>
<dbReference type="GO" id="GO:0004376">
    <property type="term" value="F:GPI mannosyltransferase activity"/>
    <property type="evidence" value="ECO:0007669"/>
    <property type="project" value="InterPro"/>
</dbReference>
<feature type="transmembrane region" description="Helical" evidence="10">
    <location>
        <begin position="254"/>
        <end position="280"/>
    </location>
</feature>
<evidence type="ECO:0000256" key="8">
    <source>
        <dbReference type="ARBA" id="ARBA00022989"/>
    </source>
</evidence>
<evidence type="ECO:0000256" key="3">
    <source>
        <dbReference type="ARBA" id="ARBA00022502"/>
    </source>
</evidence>
<dbReference type="PANTHER" id="PTHR12468">
    <property type="entry name" value="GPI MANNOSYLTRANSFERASE 2"/>
    <property type="match status" value="1"/>
</dbReference>
<feature type="transmembrane region" description="Helical" evidence="10">
    <location>
        <begin position="159"/>
        <end position="177"/>
    </location>
</feature>
<keyword evidence="5" id="KW-0808">Transferase</keyword>
<evidence type="ECO:0000256" key="6">
    <source>
        <dbReference type="ARBA" id="ARBA00022692"/>
    </source>
</evidence>
<comment type="caution">
    <text evidence="11">The sequence shown here is derived from an EMBL/GenBank/DDBJ whole genome shotgun (WGS) entry which is preliminary data.</text>
</comment>
<feature type="transmembrane region" description="Helical" evidence="10">
    <location>
        <begin position="130"/>
        <end position="152"/>
    </location>
</feature>
<evidence type="ECO:0000256" key="9">
    <source>
        <dbReference type="ARBA" id="ARBA00023136"/>
    </source>
</evidence>
<proteinExistence type="predicted"/>
<dbReference type="GO" id="GO:0000009">
    <property type="term" value="F:alpha-1,6-mannosyltransferase activity"/>
    <property type="evidence" value="ECO:0007669"/>
    <property type="project" value="InterPro"/>
</dbReference>
<feature type="transmembrane region" description="Helical" evidence="10">
    <location>
        <begin position="183"/>
        <end position="201"/>
    </location>
</feature>
<keyword evidence="7" id="KW-0256">Endoplasmic reticulum</keyword>
<evidence type="ECO:0000256" key="7">
    <source>
        <dbReference type="ARBA" id="ARBA00022824"/>
    </source>
</evidence>
<keyword evidence="3" id="KW-0337">GPI-anchor biosynthesis</keyword>
<dbReference type="EMBL" id="VFPM01000001">
    <property type="protein sequence ID" value="TQM64557.1"/>
    <property type="molecule type" value="Genomic_DNA"/>
</dbReference>
<evidence type="ECO:0000313" key="12">
    <source>
        <dbReference type="Proteomes" id="UP000316747"/>
    </source>
</evidence>
<organism evidence="11 12">
    <name type="scientific">Humibacillus xanthopallidus</name>
    <dbReference type="NCBI Taxonomy" id="412689"/>
    <lineage>
        <taxon>Bacteria</taxon>
        <taxon>Bacillati</taxon>
        <taxon>Actinomycetota</taxon>
        <taxon>Actinomycetes</taxon>
        <taxon>Micrococcales</taxon>
        <taxon>Intrasporangiaceae</taxon>
        <taxon>Humibacillus</taxon>
    </lineage>
</organism>
<keyword evidence="8 10" id="KW-1133">Transmembrane helix</keyword>
<dbReference type="AlphaFoldDB" id="A0A543I1X7"/>
<sequence>MGLRVIRPASTAMSRSRLDRWSPLIIPLAIFGLTRAASYVMMTIASRDQMALPVGTWPYGQYFVSRGLPADPGYLGVITNWDGQWYQSIALDGYQVPLPDDPEAGQKLQAWAFPPGYPMLVRGAMAVTGLPFSVAATVISMVAGGLAMILLYRLLDRRAGAFIAASAVALLSTFPSAPLLQAAYSESLALLYLMLSLTLLASRRYLWCALAVSALAMSRLVTPPLALVVAAHFYRRFKSERRDLSTSDMVSLGFLFVLCVIGAVAWPVISSFFIGSQAGLARTSAPRYLRGWFLGSLSIGGPALLGAVLLLVLILMIFAMRHTTEGWGLELRVWSVAYPVYIFSVTSILLGVLRYFLLAPTFLLVAVMVVAENRWRAAVPILLCGLGLASQWWYVSQVLVVPPPAPGIGP</sequence>
<name>A0A543I1X7_9MICO</name>
<dbReference type="PANTHER" id="PTHR12468:SF2">
    <property type="entry name" value="GPI MANNOSYLTRANSFERASE 2"/>
    <property type="match status" value="1"/>
</dbReference>
<keyword evidence="6 10" id="KW-0812">Transmembrane</keyword>
<evidence type="ECO:0000313" key="11">
    <source>
        <dbReference type="EMBL" id="TQM64557.1"/>
    </source>
</evidence>
<keyword evidence="9 10" id="KW-0472">Membrane</keyword>
<evidence type="ECO:0000256" key="5">
    <source>
        <dbReference type="ARBA" id="ARBA00022679"/>
    </source>
</evidence>
<evidence type="ECO:0008006" key="13">
    <source>
        <dbReference type="Google" id="ProtNLM"/>
    </source>
</evidence>
<keyword evidence="4" id="KW-0328">Glycosyltransferase</keyword>
<dbReference type="GO" id="GO:0006506">
    <property type="term" value="P:GPI anchor biosynthetic process"/>
    <property type="evidence" value="ECO:0007669"/>
    <property type="project" value="UniProtKB-KW"/>
</dbReference>
<feature type="transmembrane region" description="Helical" evidence="10">
    <location>
        <begin position="208"/>
        <end position="234"/>
    </location>
</feature>
<reference evidence="11 12" key="1">
    <citation type="submission" date="2019-06" db="EMBL/GenBank/DDBJ databases">
        <title>Genome sequencing of plant associated microbes to promote plant fitness in Sorghum bicolor and Oryza sativa.</title>
        <authorList>
            <person name="Coleman-Derr D."/>
        </authorList>
    </citation>
    <scope>NUCLEOTIDE SEQUENCE [LARGE SCALE GENOMIC DNA]</scope>
    <source>
        <strain evidence="11 12">KV-663</strain>
    </source>
</reference>
<dbReference type="GO" id="GO:0031501">
    <property type="term" value="C:mannosyltransferase complex"/>
    <property type="evidence" value="ECO:0007669"/>
    <property type="project" value="TreeGrafter"/>
</dbReference>
<evidence type="ECO:0000256" key="4">
    <source>
        <dbReference type="ARBA" id="ARBA00022676"/>
    </source>
</evidence>
<evidence type="ECO:0000256" key="10">
    <source>
        <dbReference type="SAM" id="Phobius"/>
    </source>
</evidence>
<accession>A0A543I1X7</accession>
<comment type="pathway">
    <text evidence="2">Glycolipid biosynthesis; glycosylphosphatidylinositol-anchor biosynthesis.</text>
</comment>